<dbReference type="InterPro" id="IPR003423">
    <property type="entry name" value="OMP_efflux"/>
</dbReference>
<keyword evidence="4" id="KW-1185">Reference proteome</keyword>
<comment type="caution">
    <text evidence="3">The sequence shown here is derived from an EMBL/GenBank/DDBJ whole genome shotgun (WGS) entry which is preliminary data.</text>
</comment>
<evidence type="ECO:0000313" key="3">
    <source>
        <dbReference type="EMBL" id="GGC49173.1"/>
    </source>
</evidence>
<dbReference type="InterPro" id="IPR010131">
    <property type="entry name" value="MdtP/NodT-like"/>
</dbReference>
<dbReference type="Gene3D" id="2.20.200.10">
    <property type="entry name" value="Outer membrane efflux proteins (OEP)"/>
    <property type="match status" value="1"/>
</dbReference>
<dbReference type="EMBL" id="BMEC01000014">
    <property type="protein sequence ID" value="GGC49173.1"/>
    <property type="molecule type" value="Genomic_DNA"/>
</dbReference>
<dbReference type="Gene3D" id="1.20.1600.10">
    <property type="entry name" value="Outer membrane efflux proteins (OEP)"/>
    <property type="match status" value="1"/>
</dbReference>
<keyword evidence="2" id="KW-1134">Transmembrane beta strand</keyword>
<dbReference type="PANTHER" id="PTHR30203:SF33">
    <property type="entry name" value="BLR4455 PROTEIN"/>
    <property type="match status" value="1"/>
</dbReference>
<keyword evidence="2" id="KW-0812">Transmembrane</keyword>
<proteinExistence type="inferred from homology"/>
<evidence type="ECO:0000256" key="1">
    <source>
        <dbReference type="ARBA" id="ARBA00007613"/>
    </source>
</evidence>
<protein>
    <submittedName>
        <fullName evidence="3">Multidrug transporter</fullName>
    </submittedName>
</protein>
<reference evidence="4" key="1">
    <citation type="journal article" date="2019" name="Int. J. Syst. Evol. Microbiol.">
        <title>The Global Catalogue of Microorganisms (GCM) 10K type strain sequencing project: providing services to taxonomists for standard genome sequencing and annotation.</title>
        <authorList>
            <consortium name="The Broad Institute Genomics Platform"/>
            <consortium name="The Broad Institute Genome Sequencing Center for Infectious Disease"/>
            <person name="Wu L."/>
            <person name="Ma J."/>
        </authorList>
    </citation>
    <scope>NUCLEOTIDE SEQUENCE [LARGE SCALE GENOMIC DNA]</scope>
    <source>
        <strain evidence="4">CGMCC 1.10832</strain>
    </source>
</reference>
<sequence>MKKYLYILIILPVMQSCFVAKDYKQPENVVDEAYFRTDMLPEDSISFAEVSWRELFSDSLLVKHIERGLENNIDIRVALQQIMVSEAYFKQGKAGFFPTLMANGQVTHQELSQNSQFGSFFNGGITQYELSGTLSWEADIWGKIRSNRRAFEASYLQTVAAHQAIKTELVANIATMYFRLIALDEQLKLTKETISNRENSLETTRALKEAGTVTEVGVKQTEAQLYTAQALLVDLELEIKLTENTLSILLGENPHAIERSSFEEVSVKESVQTGYPVQLLRNRPDVIAAEMNLRNAFELTNVAKSNFYPSLTLSATGGLQSLELDKLFSVNSLFATIVGGIAQPVINGRKIRTQYEVSLAQKEQAYLNFRQAILTASKEVSDALYTYKATEERIEIRAKELEAYSTAITYSEDLLDNGMANYLEVLTARESALNSELNLINAKVGQLNSIVELYRSLGGGWQ</sequence>
<evidence type="ECO:0000256" key="2">
    <source>
        <dbReference type="RuleBase" id="RU362097"/>
    </source>
</evidence>
<dbReference type="NCBIfam" id="TIGR01845">
    <property type="entry name" value="outer_NodT"/>
    <property type="match status" value="1"/>
</dbReference>
<keyword evidence="2" id="KW-0449">Lipoprotein</keyword>
<comment type="subcellular location">
    <subcellularLocation>
        <location evidence="2">Cell membrane</location>
        <topology evidence="2">Lipid-anchor</topology>
    </subcellularLocation>
</comment>
<dbReference type="SUPFAM" id="SSF56954">
    <property type="entry name" value="Outer membrane efflux proteins (OEP)"/>
    <property type="match status" value="1"/>
</dbReference>
<dbReference type="PANTHER" id="PTHR30203">
    <property type="entry name" value="OUTER MEMBRANE CATION EFFLUX PROTEIN"/>
    <property type="match status" value="1"/>
</dbReference>
<dbReference type="Pfam" id="PF02321">
    <property type="entry name" value="OEP"/>
    <property type="match status" value="2"/>
</dbReference>
<dbReference type="PROSITE" id="PS51257">
    <property type="entry name" value="PROKAR_LIPOPROTEIN"/>
    <property type="match status" value="1"/>
</dbReference>
<accession>A0ABQ1MXW6</accession>
<dbReference type="RefSeq" id="WP_188466707.1">
    <property type="nucleotide sequence ID" value="NZ_BAABHU010000014.1"/>
</dbReference>
<gene>
    <name evidence="3" type="ORF">GCM10011506_38500</name>
</gene>
<keyword evidence="2" id="KW-0472">Membrane</keyword>
<organism evidence="3 4">
    <name type="scientific">Marivirga lumbricoides</name>
    <dbReference type="NCBI Taxonomy" id="1046115"/>
    <lineage>
        <taxon>Bacteria</taxon>
        <taxon>Pseudomonadati</taxon>
        <taxon>Bacteroidota</taxon>
        <taxon>Cytophagia</taxon>
        <taxon>Cytophagales</taxon>
        <taxon>Marivirgaceae</taxon>
        <taxon>Marivirga</taxon>
    </lineage>
</organism>
<dbReference type="Proteomes" id="UP000636010">
    <property type="component" value="Unassembled WGS sequence"/>
</dbReference>
<comment type="similarity">
    <text evidence="1 2">Belongs to the outer membrane factor (OMF) (TC 1.B.17) family.</text>
</comment>
<keyword evidence="2" id="KW-0564">Palmitate</keyword>
<evidence type="ECO:0000313" key="4">
    <source>
        <dbReference type="Proteomes" id="UP000636010"/>
    </source>
</evidence>
<name>A0ABQ1MXW6_9BACT</name>